<dbReference type="CDD" id="cd00761">
    <property type="entry name" value="Glyco_tranf_GTA_type"/>
    <property type="match status" value="1"/>
</dbReference>
<feature type="domain" description="Glycosyltransferase 2-like" evidence="1">
    <location>
        <begin position="1"/>
        <end position="120"/>
    </location>
</feature>
<dbReference type="PANTHER" id="PTHR22916">
    <property type="entry name" value="GLYCOSYLTRANSFERASE"/>
    <property type="match status" value="1"/>
</dbReference>
<dbReference type="Proteomes" id="UP000019754">
    <property type="component" value="Unassembled WGS sequence"/>
</dbReference>
<proteinExistence type="predicted"/>
<dbReference type="Pfam" id="PF00535">
    <property type="entry name" value="Glycos_transf_2"/>
    <property type="match status" value="1"/>
</dbReference>
<sequence length="250" mass="27544">MPVFNGARTVRQSIASVLDQTCRDLELIVVDDGSTDETVGIVDDIRRYDRRVRVVRRERSGGPAAARNSGIAEARGRFLAFCDADDLWLPDKLARQLELAMTDGAPLVYCGYHRIDADYAGNATDFHSEGRVVRVPTTLTYAELLRRNVIGNLTAVVDTHLTGPVSMPDVPGAEDWALWLRIVRESGAAVGIDEPLALYRASQPGSHSADRWRAVRAVWHVLRRQEKLSVPSAAVHLLTGVVAALRKNQI</sequence>
<dbReference type="PANTHER" id="PTHR22916:SF3">
    <property type="entry name" value="UDP-GLCNAC:BETAGAL BETA-1,3-N-ACETYLGLUCOSAMINYLTRANSFERASE-LIKE PROTEIN 1"/>
    <property type="match status" value="1"/>
</dbReference>
<dbReference type="EMBL" id="AORC01000015">
    <property type="protein sequence ID" value="EYT48381.1"/>
    <property type="molecule type" value="Genomic_DNA"/>
</dbReference>
<evidence type="ECO:0000259" key="1">
    <source>
        <dbReference type="Pfam" id="PF00535"/>
    </source>
</evidence>
<gene>
    <name evidence="2" type="ORF">D641_0112135</name>
</gene>
<organism evidence="2 3">
    <name type="scientific">Brachybacterium muris UCD-AY4</name>
    <dbReference type="NCBI Taxonomy" id="1249481"/>
    <lineage>
        <taxon>Bacteria</taxon>
        <taxon>Bacillati</taxon>
        <taxon>Actinomycetota</taxon>
        <taxon>Actinomycetes</taxon>
        <taxon>Micrococcales</taxon>
        <taxon>Dermabacteraceae</taxon>
        <taxon>Brachybacterium</taxon>
    </lineage>
</organism>
<dbReference type="STRING" id="1249481.D641_0112135"/>
<protein>
    <submittedName>
        <fullName evidence="2">Glycosyl transferase family 2</fullName>
    </submittedName>
</protein>
<evidence type="ECO:0000313" key="3">
    <source>
        <dbReference type="Proteomes" id="UP000019754"/>
    </source>
</evidence>
<name>A0A022KV13_9MICO</name>
<keyword evidence="3" id="KW-1185">Reference proteome</keyword>
<reference evidence="2 3" key="1">
    <citation type="journal article" date="2013" name="Genome Announc.">
        <title>Draft genome sequence of an Actinobacterium, Brachybacterium muris strain UCD-AY4.</title>
        <authorList>
            <person name="Lo J.R."/>
            <person name="Lang J.M."/>
            <person name="Darling A.E."/>
            <person name="Eisen J.A."/>
            <person name="Coil D.A."/>
        </authorList>
    </citation>
    <scope>NUCLEOTIDE SEQUENCE [LARGE SCALE GENOMIC DNA]</scope>
    <source>
        <strain evidence="2 3">UCD-AY4</strain>
    </source>
</reference>
<accession>A0A022KV13</accession>
<dbReference type="InterPro" id="IPR001173">
    <property type="entry name" value="Glyco_trans_2-like"/>
</dbReference>
<keyword evidence="2" id="KW-0808">Transferase</keyword>
<dbReference type="AlphaFoldDB" id="A0A022KV13"/>
<dbReference type="Gene3D" id="3.90.550.10">
    <property type="entry name" value="Spore Coat Polysaccharide Biosynthesis Protein SpsA, Chain A"/>
    <property type="match status" value="1"/>
</dbReference>
<dbReference type="InterPro" id="IPR029044">
    <property type="entry name" value="Nucleotide-diphossugar_trans"/>
</dbReference>
<evidence type="ECO:0000313" key="2">
    <source>
        <dbReference type="EMBL" id="EYT48381.1"/>
    </source>
</evidence>
<dbReference type="GO" id="GO:0016758">
    <property type="term" value="F:hexosyltransferase activity"/>
    <property type="evidence" value="ECO:0007669"/>
    <property type="project" value="UniProtKB-ARBA"/>
</dbReference>
<comment type="caution">
    <text evidence="2">The sequence shown here is derived from an EMBL/GenBank/DDBJ whole genome shotgun (WGS) entry which is preliminary data.</text>
</comment>
<dbReference type="HOGENOM" id="CLU_025996_0_3_11"/>
<dbReference type="SUPFAM" id="SSF53448">
    <property type="entry name" value="Nucleotide-diphospho-sugar transferases"/>
    <property type="match status" value="1"/>
</dbReference>